<dbReference type="InterPro" id="IPR000250">
    <property type="entry name" value="Peptidase_G1"/>
</dbReference>
<evidence type="ECO:0000313" key="3">
    <source>
        <dbReference type="Proteomes" id="UP001172159"/>
    </source>
</evidence>
<dbReference type="EMBL" id="JAUKTV010000004">
    <property type="protein sequence ID" value="KAK0739585.1"/>
    <property type="molecule type" value="Genomic_DNA"/>
</dbReference>
<dbReference type="InterPro" id="IPR013320">
    <property type="entry name" value="ConA-like_dom_sf"/>
</dbReference>
<keyword evidence="1" id="KW-0732">Signal</keyword>
<organism evidence="2 3">
    <name type="scientific">Apiosordaria backusii</name>
    <dbReference type="NCBI Taxonomy" id="314023"/>
    <lineage>
        <taxon>Eukaryota</taxon>
        <taxon>Fungi</taxon>
        <taxon>Dikarya</taxon>
        <taxon>Ascomycota</taxon>
        <taxon>Pezizomycotina</taxon>
        <taxon>Sordariomycetes</taxon>
        <taxon>Sordariomycetidae</taxon>
        <taxon>Sordariales</taxon>
        <taxon>Lasiosphaeriaceae</taxon>
        <taxon>Apiosordaria</taxon>
    </lineage>
</organism>
<dbReference type="GO" id="GO:0070007">
    <property type="term" value="F:glutamic-type endopeptidase activity"/>
    <property type="evidence" value="ECO:0007669"/>
    <property type="project" value="InterPro"/>
</dbReference>
<dbReference type="PANTHER" id="PTHR37536">
    <property type="entry name" value="PUTATIVE (AFU_ORTHOLOGUE AFUA_3G02970)-RELATED"/>
    <property type="match status" value="1"/>
</dbReference>
<feature type="signal peptide" evidence="1">
    <location>
        <begin position="1"/>
        <end position="20"/>
    </location>
</feature>
<dbReference type="CDD" id="cd13426">
    <property type="entry name" value="Peptidase_G1"/>
    <property type="match status" value="1"/>
</dbReference>
<accession>A0AA40BSJ8</accession>
<protein>
    <submittedName>
        <fullName evidence="2">Concanavalin A-like lectin/glucanase domain-containing protein</fullName>
    </submittedName>
</protein>
<dbReference type="Proteomes" id="UP001172159">
    <property type="component" value="Unassembled WGS sequence"/>
</dbReference>
<evidence type="ECO:0000313" key="2">
    <source>
        <dbReference type="EMBL" id="KAK0739585.1"/>
    </source>
</evidence>
<dbReference type="InterPro" id="IPR038656">
    <property type="entry name" value="Peptidase_G1_sf"/>
</dbReference>
<dbReference type="GO" id="GO:0006508">
    <property type="term" value="P:proteolysis"/>
    <property type="evidence" value="ECO:0007669"/>
    <property type="project" value="InterPro"/>
</dbReference>
<feature type="chain" id="PRO_5041446595" evidence="1">
    <location>
        <begin position="21"/>
        <end position="305"/>
    </location>
</feature>
<name>A0AA40BSJ8_9PEZI</name>
<dbReference type="SUPFAM" id="SSF49899">
    <property type="entry name" value="Concanavalin A-like lectins/glucanases"/>
    <property type="match status" value="1"/>
</dbReference>
<reference evidence="2" key="1">
    <citation type="submission" date="2023-06" db="EMBL/GenBank/DDBJ databases">
        <title>Genome-scale phylogeny and comparative genomics of the fungal order Sordariales.</title>
        <authorList>
            <consortium name="Lawrence Berkeley National Laboratory"/>
            <person name="Hensen N."/>
            <person name="Bonometti L."/>
            <person name="Westerberg I."/>
            <person name="Brannstrom I.O."/>
            <person name="Guillou S."/>
            <person name="Cros-Aarteil S."/>
            <person name="Calhoun S."/>
            <person name="Haridas S."/>
            <person name="Kuo A."/>
            <person name="Mondo S."/>
            <person name="Pangilinan J."/>
            <person name="Riley R."/>
            <person name="Labutti K."/>
            <person name="Andreopoulos B."/>
            <person name="Lipzen A."/>
            <person name="Chen C."/>
            <person name="Yanf M."/>
            <person name="Daum C."/>
            <person name="Ng V."/>
            <person name="Clum A."/>
            <person name="Steindorff A."/>
            <person name="Ohm R."/>
            <person name="Martin F."/>
            <person name="Silar P."/>
            <person name="Natvig D."/>
            <person name="Lalanne C."/>
            <person name="Gautier V."/>
            <person name="Ament-Velasquez S.L."/>
            <person name="Kruys A."/>
            <person name="Hutchinson M.I."/>
            <person name="Powell A.J."/>
            <person name="Barry K."/>
            <person name="Miller A.N."/>
            <person name="Grigoriev I.V."/>
            <person name="Debuchy R."/>
            <person name="Gladieux P."/>
            <person name="Thoren M.H."/>
            <person name="Johannesson H."/>
        </authorList>
    </citation>
    <scope>NUCLEOTIDE SEQUENCE</scope>
    <source>
        <strain evidence="2">CBS 540.89</strain>
    </source>
</reference>
<keyword evidence="3" id="KW-1185">Reference proteome</keyword>
<evidence type="ECO:0000256" key="1">
    <source>
        <dbReference type="SAM" id="SignalP"/>
    </source>
</evidence>
<dbReference type="AlphaFoldDB" id="A0AA40BSJ8"/>
<gene>
    <name evidence="2" type="ORF">B0T21DRAFT_362911</name>
</gene>
<comment type="caution">
    <text evidence="2">The sequence shown here is derived from an EMBL/GenBank/DDBJ whole genome shotgun (WGS) entry which is preliminary data.</text>
</comment>
<dbReference type="Pfam" id="PF01828">
    <property type="entry name" value="Peptidase_A4"/>
    <property type="match status" value="1"/>
</dbReference>
<dbReference type="Gene3D" id="2.60.120.700">
    <property type="entry name" value="Peptidase G1"/>
    <property type="match status" value="1"/>
</dbReference>
<proteinExistence type="predicted"/>
<sequence>MKTNVLLAGISLATSALATAIPVFPTLPVRSNTRPIRLLHTAPKPHQSPPQFQGARIFSQASETEESTIGGAALSSGTGPKVTSVSAAFVIPHARMPTTGPTANNTAGMYAASFHIGIDSFSAACGASKNRFLRAGVDVFWDGTIGGEQNPWVWYQSSPTDEDGLGFANFSAVAGDLVRFSVTGTEVKVENFGANVTCVKGLEPKQSVVQKIDGEGLCGGEAAWAVEDFPLAGLPNFPVALADFGGVVFKEVEVGFENGKNGTVSKNAEGAEVRDVRLAAQGGRLTACEVVEGGKKVKCDRVVGE</sequence>
<dbReference type="PANTHER" id="PTHR37536:SF1">
    <property type="entry name" value="ASPERGILLOPEPSIN, PUTAITVE (AFU_ORTHOLOGUE AFUA_7G01200)"/>
    <property type="match status" value="1"/>
</dbReference>